<accession>W5JJI2</accession>
<keyword evidence="4" id="KW-1185">Reference proteome</keyword>
<sequence length="85" mass="9161">MADVLIHWILFRNSRMRISFAAAAAATPRQRAGEPQQHQTSSELEASAGDSAPLVSQSIIVVAIVAAATENRATERVSGSSARWW</sequence>
<name>W5JJI2_ANODA</name>
<reference evidence="2 4" key="1">
    <citation type="journal article" date="2010" name="BMC Genomics">
        <title>Combination of measures distinguishes pre-miRNAs from other stem-loops in the genome of the newly sequenced Anopheles darlingi.</title>
        <authorList>
            <person name="Mendes N.D."/>
            <person name="Freitas A.T."/>
            <person name="Vasconcelos A.T."/>
            <person name="Sagot M.F."/>
        </authorList>
    </citation>
    <scope>NUCLEOTIDE SEQUENCE</scope>
</reference>
<proteinExistence type="predicted"/>
<dbReference type="AlphaFoldDB" id="W5JJI2"/>
<feature type="region of interest" description="Disordered" evidence="1">
    <location>
        <begin position="26"/>
        <end position="51"/>
    </location>
</feature>
<evidence type="ECO:0000256" key="1">
    <source>
        <dbReference type="SAM" id="MobiDB-lite"/>
    </source>
</evidence>
<reference evidence="2" key="3">
    <citation type="journal article" date="2013" name="Nucleic Acids Res.">
        <title>The genome of Anopheles darlingi, the main neotropical malaria vector.</title>
        <authorList>
            <person name="Marinotti O."/>
            <person name="Cerqueira G.C."/>
            <person name="de Almeida L.G."/>
            <person name="Ferro M.I."/>
            <person name="Loreto E.L."/>
            <person name="Zaha A."/>
            <person name="Teixeira S.M."/>
            <person name="Wespiser A.R."/>
            <person name="Almeida E Silva A."/>
            <person name="Schlindwein A.D."/>
            <person name="Pacheco A.C."/>
            <person name="Silva A.L."/>
            <person name="Graveley B.R."/>
            <person name="Walenz B.P."/>
            <person name="Lima Bde A."/>
            <person name="Ribeiro C.A."/>
            <person name="Nunes-Silva C.G."/>
            <person name="de Carvalho C.R."/>
            <person name="Soares C.M."/>
            <person name="de Menezes C.B."/>
            <person name="Matiolli C."/>
            <person name="Caffrey D."/>
            <person name="Araujo D.A."/>
            <person name="de Oliveira D.M."/>
            <person name="Golenbock D."/>
            <person name="Grisard E.C."/>
            <person name="Fantinatti-Garboggini F."/>
            <person name="de Carvalho F.M."/>
            <person name="Barcellos F.G."/>
            <person name="Prosdocimi F."/>
            <person name="May G."/>
            <person name="Azevedo Junior G.M."/>
            <person name="Guimaraes G.M."/>
            <person name="Goldman G.H."/>
            <person name="Padilha I.Q."/>
            <person name="Batista Jda S."/>
            <person name="Ferro J.A."/>
            <person name="Ribeiro J.M."/>
            <person name="Fietto J.L."/>
            <person name="Dabbas K.M."/>
            <person name="Cerdeira L."/>
            <person name="Agnez-Lima L.F."/>
            <person name="Brocchi M."/>
            <person name="de Carvalho M.O."/>
            <person name="Teixeira Mde M."/>
            <person name="Diniz Maia Mde M."/>
            <person name="Goldman M.H."/>
            <person name="Cruz Schneider M.P."/>
            <person name="Felipe M.S."/>
            <person name="Hungria M."/>
            <person name="Nicolas M.F."/>
            <person name="Pereira M."/>
            <person name="Montes M.A."/>
            <person name="Cantao M.E."/>
            <person name="Vincentz M."/>
            <person name="Rafael M.S."/>
            <person name="Silverman N."/>
            <person name="Stoco P.H."/>
            <person name="Souza R.C."/>
            <person name="Vicentini R."/>
            <person name="Gazzinelli R.T."/>
            <person name="Neves Rde O."/>
            <person name="Silva R."/>
            <person name="Astolfi-Filho S."/>
            <person name="Maciel T.E."/>
            <person name="Urmenyi T.P."/>
            <person name="Tadei W.P."/>
            <person name="Camargo E.P."/>
            <person name="de Vasconcelos A.T."/>
        </authorList>
    </citation>
    <scope>NUCLEOTIDE SEQUENCE</scope>
</reference>
<reference evidence="3" key="4">
    <citation type="submission" date="2015-06" db="UniProtKB">
        <authorList>
            <consortium name="EnsemblMetazoa"/>
        </authorList>
    </citation>
    <scope>IDENTIFICATION</scope>
</reference>
<reference evidence="2" key="2">
    <citation type="submission" date="2010-05" db="EMBL/GenBank/DDBJ databases">
        <authorList>
            <person name="Almeida L.G."/>
            <person name="Nicolas M.F."/>
            <person name="Souza R.C."/>
            <person name="Vasconcelos A.T.R."/>
        </authorList>
    </citation>
    <scope>NUCLEOTIDE SEQUENCE</scope>
</reference>
<evidence type="ECO:0000313" key="3">
    <source>
        <dbReference type="EnsemblMetazoa" id="ADAC003716-PA"/>
    </source>
</evidence>
<dbReference type="EnsemblMetazoa" id="ADAC003716-RA">
    <property type="protein sequence ID" value="ADAC003716-PA"/>
    <property type="gene ID" value="ADAC003716"/>
</dbReference>
<dbReference type="EMBL" id="ADMH02000974">
    <property type="protein sequence ID" value="ETN64537.1"/>
    <property type="molecule type" value="Genomic_DNA"/>
</dbReference>
<evidence type="ECO:0000313" key="2">
    <source>
        <dbReference type="EMBL" id="ETN64537.1"/>
    </source>
</evidence>
<organism evidence="2">
    <name type="scientific">Anopheles darlingi</name>
    <name type="common">Mosquito</name>
    <dbReference type="NCBI Taxonomy" id="43151"/>
    <lineage>
        <taxon>Eukaryota</taxon>
        <taxon>Metazoa</taxon>
        <taxon>Ecdysozoa</taxon>
        <taxon>Arthropoda</taxon>
        <taxon>Hexapoda</taxon>
        <taxon>Insecta</taxon>
        <taxon>Pterygota</taxon>
        <taxon>Neoptera</taxon>
        <taxon>Endopterygota</taxon>
        <taxon>Diptera</taxon>
        <taxon>Nematocera</taxon>
        <taxon>Culicoidea</taxon>
        <taxon>Culicidae</taxon>
        <taxon>Anophelinae</taxon>
        <taxon>Anopheles</taxon>
    </lineage>
</organism>
<dbReference type="VEuPathDB" id="VectorBase:ADAC003716"/>
<dbReference type="Proteomes" id="UP000000673">
    <property type="component" value="Unassembled WGS sequence"/>
</dbReference>
<dbReference type="HOGENOM" id="CLU_2514484_0_0_1"/>
<gene>
    <name evidence="2" type="ORF">AND_003716</name>
</gene>
<protein>
    <submittedName>
        <fullName evidence="2 3">Uncharacterized protein</fullName>
    </submittedName>
</protein>
<evidence type="ECO:0000313" key="4">
    <source>
        <dbReference type="Proteomes" id="UP000000673"/>
    </source>
</evidence>